<dbReference type="SUPFAM" id="SSF52972">
    <property type="entry name" value="ITPase-like"/>
    <property type="match status" value="1"/>
</dbReference>
<dbReference type="GO" id="GO:0036222">
    <property type="term" value="F:XTP diphosphatase activity"/>
    <property type="evidence" value="ECO:0007669"/>
    <property type="project" value="UniProtKB-UniRule"/>
</dbReference>
<dbReference type="AlphaFoldDB" id="A0A1T5ELC0"/>
<dbReference type="EMBL" id="FUYP01000023">
    <property type="protein sequence ID" value="SKB84774.1"/>
    <property type="molecule type" value="Genomic_DNA"/>
</dbReference>
<dbReference type="GO" id="GO:0017111">
    <property type="term" value="F:ribonucleoside triphosphate phosphatase activity"/>
    <property type="evidence" value="ECO:0007669"/>
    <property type="project" value="InterPro"/>
</dbReference>
<dbReference type="GO" id="GO:0009117">
    <property type="term" value="P:nucleotide metabolic process"/>
    <property type="evidence" value="ECO:0007669"/>
    <property type="project" value="UniProtKB-KW"/>
</dbReference>
<dbReference type="EC" id="3.6.1.66" evidence="10"/>
<gene>
    <name evidence="12" type="ORF">SAMN06295937_10239</name>
</gene>
<protein>
    <recommendedName>
        <fullName evidence="10">dITP/XTP pyrophosphatase</fullName>
        <ecNumber evidence="10">3.6.1.66</ecNumber>
    </recommendedName>
    <alternativeName>
        <fullName evidence="10">Non-canonical purine NTP pyrophosphatase</fullName>
    </alternativeName>
    <alternativeName>
        <fullName evidence="10">Non-standard purine NTP pyrophosphatase</fullName>
    </alternativeName>
    <alternativeName>
        <fullName evidence="10">Nucleoside-triphosphate diphosphatase</fullName>
    </alternativeName>
    <alternativeName>
        <fullName evidence="10">Nucleoside-triphosphate pyrophosphatase</fullName>
        <shortName evidence="10">NTPase</shortName>
    </alternativeName>
</protein>
<dbReference type="GO" id="GO:0000166">
    <property type="term" value="F:nucleotide binding"/>
    <property type="evidence" value="ECO:0007669"/>
    <property type="project" value="UniProtKB-KW"/>
</dbReference>
<dbReference type="GO" id="GO:0009146">
    <property type="term" value="P:purine nucleoside triphosphate catabolic process"/>
    <property type="evidence" value="ECO:0007669"/>
    <property type="project" value="UniProtKB-UniRule"/>
</dbReference>
<keyword evidence="3 10" id="KW-0479">Metal-binding</keyword>
<evidence type="ECO:0000256" key="11">
    <source>
        <dbReference type="RuleBase" id="RU003781"/>
    </source>
</evidence>
<evidence type="ECO:0000256" key="3">
    <source>
        <dbReference type="ARBA" id="ARBA00022723"/>
    </source>
</evidence>
<dbReference type="GO" id="GO:0036220">
    <property type="term" value="F:ITP diphosphatase activity"/>
    <property type="evidence" value="ECO:0007669"/>
    <property type="project" value="UniProtKB-UniRule"/>
</dbReference>
<dbReference type="PANTHER" id="PTHR11067">
    <property type="entry name" value="INOSINE TRIPHOSPHATE PYROPHOSPHATASE/HAM1 PROTEIN"/>
    <property type="match status" value="1"/>
</dbReference>
<dbReference type="RefSeq" id="WP_079639575.1">
    <property type="nucleotide sequence ID" value="NZ_FUYP01000023.1"/>
</dbReference>
<reference evidence="13" key="1">
    <citation type="submission" date="2017-02" db="EMBL/GenBank/DDBJ databases">
        <authorList>
            <person name="Varghese N."/>
            <person name="Submissions S."/>
        </authorList>
    </citation>
    <scope>NUCLEOTIDE SEQUENCE [LARGE SCALE GENOMIC DNA]</scope>
    <source>
        <strain evidence="13">R11H</strain>
    </source>
</reference>
<dbReference type="InterPro" id="IPR020922">
    <property type="entry name" value="dITP/XTP_pyrophosphatase"/>
</dbReference>
<dbReference type="InterPro" id="IPR029001">
    <property type="entry name" value="ITPase-like_fam"/>
</dbReference>
<feature type="binding site" evidence="10">
    <location>
        <begin position="166"/>
        <end position="169"/>
    </location>
    <ligand>
        <name>substrate</name>
    </ligand>
</feature>
<dbReference type="NCBIfam" id="TIGR00042">
    <property type="entry name" value="RdgB/HAM1 family non-canonical purine NTP pyrophosphatase"/>
    <property type="match status" value="1"/>
</dbReference>
<name>A0A1T5ELC0_9SPHN</name>
<comment type="subunit">
    <text evidence="2 10">Homodimer.</text>
</comment>
<keyword evidence="5 10" id="KW-0378">Hydrolase</keyword>
<evidence type="ECO:0000256" key="6">
    <source>
        <dbReference type="ARBA" id="ARBA00022842"/>
    </source>
</evidence>
<dbReference type="InterPro" id="IPR002637">
    <property type="entry name" value="RdgB/HAM1"/>
</dbReference>
<evidence type="ECO:0000256" key="7">
    <source>
        <dbReference type="ARBA" id="ARBA00023080"/>
    </source>
</evidence>
<evidence type="ECO:0000256" key="10">
    <source>
        <dbReference type="HAMAP-Rule" id="MF_01405"/>
    </source>
</evidence>
<dbReference type="GO" id="GO:0046872">
    <property type="term" value="F:metal ion binding"/>
    <property type="evidence" value="ECO:0007669"/>
    <property type="project" value="UniProtKB-KW"/>
</dbReference>
<sequence length="209" mass="22155">MTRRLAPGTLVIASHNAGKVREIRALLEPFGIAPVSAGDLGLPEPEETGASFRENALLKAHASASASGLPALADDSGLEVSALGGRPGVYTADWAERQWFEGEKGRDWYLAMGKVEGLLAEQGTDVDRSARFVCTLALAWPDGHADIYEGAANGHLTWPPRGELGFGYDPVFIPDGMALTFAEMDPAEKHRISHRADAFAKLVAGAFGG</sequence>
<proteinExistence type="inferred from homology"/>
<feature type="binding site" evidence="10">
    <location>
        <begin position="194"/>
        <end position="195"/>
    </location>
    <ligand>
        <name>substrate</name>
    </ligand>
</feature>
<comment type="cofactor">
    <cofactor evidence="10">
        <name>Mg(2+)</name>
        <dbReference type="ChEBI" id="CHEBI:18420"/>
    </cofactor>
    <text evidence="10">Binds 1 Mg(2+) ion per subunit.</text>
</comment>
<evidence type="ECO:0000313" key="13">
    <source>
        <dbReference type="Proteomes" id="UP000190044"/>
    </source>
</evidence>
<dbReference type="Pfam" id="PF01725">
    <property type="entry name" value="Ham1p_like"/>
    <property type="match status" value="1"/>
</dbReference>
<dbReference type="Proteomes" id="UP000190044">
    <property type="component" value="Unassembled WGS sequence"/>
</dbReference>
<keyword evidence="4 10" id="KW-0547">Nucleotide-binding</keyword>
<keyword evidence="6 10" id="KW-0460">Magnesium</keyword>
<comment type="catalytic activity">
    <reaction evidence="8 10">
        <text>dITP + H2O = dIMP + diphosphate + H(+)</text>
        <dbReference type="Rhea" id="RHEA:28342"/>
        <dbReference type="ChEBI" id="CHEBI:15377"/>
        <dbReference type="ChEBI" id="CHEBI:15378"/>
        <dbReference type="ChEBI" id="CHEBI:33019"/>
        <dbReference type="ChEBI" id="CHEBI:61194"/>
        <dbReference type="ChEBI" id="CHEBI:61382"/>
        <dbReference type="EC" id="3.6.1.66"/>
    </reaction>
</comment>
<dbReference type="PANTHER" id="PTHR11067:SF9">
    <property type="entry name" value="INOSINE TRIPHOSPHATE PYROPHOSPHATASE"/>
    <property type="match status" value="1"/>
</dbReference>
<dbReference type="OrthoDB" id="9807456at2"/>
<evidence type="ECO:0000256" key="5">
    <source>
        <dbReference type="ARBA" id="ARBA00022801"/>
    </source>
</evidence>
<dbReference type="GO" id="GO:0035870">
    <property type="term" value="F:dITP diphosphatase activity"/>
    <property type="evidence" value="ECO:0007669"/>
    <property type="project" value="UniProtKB-UniRule"/>
</dbReference>
<evidence type="ECO:0000256" key="8">
    <source>
        <dbReference type="ARBA" id="ARBA00051875"/>
    </source>
</evidence>
<dbReference type="HAMAP" id="MF_01405">
    <property type="entry name" value="Non_canon_purine_NTPase"/>
    <property type="match status" value="1"/>
</dbReference>
<keyword evidence="13" id="KW-1185">Reference proteome</keyword>
<organism evidence="12 13">
    <name type="scientific">Sphingopyxis flava</name>
    <dbReference type="NCBI Taxonomy" id="1507287"/>
    <lineage>
        <taxon>Bacteria</taxon>
        <taxon>Pseudomonadati</taxon>
        <taxon>Pseudomonadota</taxon>
        <taxon>Alphaproteobacteria</taxon>
        <taxon>Sphingomonadales</taxon>
        <taxon>Sphingomonadaceae</taxon>
        <taxon>Sphingopyxis</taxon>
    </lineage>
</organism>
<keyword evidence="7 10" id="KW-0546">Nucleotide metabolism</keyword>
<comment type="catalytic activity">
    <reaction evidence="10">
        <text>ITP + H2O = IMP + diphosphate + H(+)</text>
        <dbReference type="Rhea" id="RHEA:29399"/>
        <dbReference type="ChEBI" id="CHEBI:15377"/>
        <dbReference type="ChEBI" id="CHEBI:15378"/>
        <dbReference type="ChEBI" id="CHEBI:33019"/>
        <dbReference type="ChEBI" id="CHEBI:58053"/>
        <dbReference type="ChEBI" id="CHEBI:61402"/>
        <dbReference type="EC" id="3.6.1.66"/>
    </reaction>
</comment>
<accession>A0A1T5ELC0</accession>
<dbReference type="GO" id="GO:0005829">
    <property type="term" value="C:cytosol"/>
    <property type="evidence" value="ECO:0007669"/>
    <property type="project" value="TreeGrafter"/>
</dbReference>
<evidence type="ECO:0000313" key="12">
    <source>
        <dbReference type="EMBL" id="SKB84774.1"/>
    </source>
</evidence>
<evidence type="ECO:0000256" key="9">
    <source>
        <dbReference type="ARBA" id="ARBA00052017"/>
    </source>
</evidence>
<evidence type="ECO:0000256" key="4">
    <source>
        <dbReference type="ARBA" id="ARBA00022741"/>
    </source>
</evidence>
<dbReference type="Gene3D" id="3.90.950.10">
    <property type="match status" value="1"/>
</dbReference>
<evidence type="ECO:0000256" key="1">
    <source>
        <dbReference type="ARBA" id="ARBA00008023"/>
    </source>
</evidence>
<feature type="binding site" evidence="10">
    <location>
        <position position="75"/>
    </location>
    <ligand>
        <name>Mg(2+)</name>
        <dbReference type="ChEBI" id="CHEBI:18420"/>
    </ligand>
</feature>
<evidence type="ECO:0000256" key="2">
    <source>
        <dbReference type="ARBA" id="ARBA00011738"/>
    </source>
</evidence>
<comment type="catalytic activity">
    <reaction evidence="9 10">
        <text>XTP + H2O = XMP + diphosphate + H(+)</text>
        <dbReference type="Rhea" id="RHEA:28610"/>
        <dbReference type="ChEBI" id="CHEBI:15377"/>
        <dbReference type="ChEBI" id="CHEBI:15378"/>
        <dbReference type="ChEBI" id="CHEBI:33019"/>
        <dbReference type="ChEBI" id="CHEBI:57464"/>
        <dbReference type="ChEBI" id="CHEBI:61314"/>
        <dbReference type="EC" id="3.6.1.66"/>
    </reaction>
</comment>
<feature type="binding site" evidence="10">
    <location>
        <begin position="14"/>
        <end position="19"/>
    </location>
    <ligand>
        <name>substrate</name>
    </ligand>
</feature>
<feature type="binding site" evidence="10">
    <location>
        <position position="76"/>
    </location>
    <ligand>
        <name>substrate</name>
    </ligand>
</feature>
<comment type="function">
    <text evidence="10">Pyrophosphatase that catalyzes the hydrolysis of nucleoside triphosphates to their monophosphate derivatives, with a high preference for the non-canonical purine nucleotides XTP (xanthosine triphosphate), dITP (deoxyinosine triphosphate) and ITP. Seems to function as a house-cleaning enzyme that removes non-canonical purine nucleotides from the nucleotide pool, thus preventing their incorporation into DNA/RNA and avoiding chromosomal lesions.</text>
</comment>
<feature type="active site" description="Proton acceptor" evidence="10">
    <location>
        <position position="75"/>
    </location>
</feature>
<dbReference type="CDD" id="cd00515">
    <property type="entry name" value="HAM1"/>
    <property type="match status" value="1"/>
</dbReference>
<feature type="binding site" evidence="10">
    <location>
        <position position="189"/>
    </location>
    <ligand>
        <name>substrate</name>
    </ligand>
</feature>
<comment type="similarity">
    <text evidence="1 10 11">Belongs to the HAM1 NTPase family.</text>
</comment>
<dbReference type="FunFam" id="3.90.950.10:FF:000001">
    <property type="entry name" value="dITP/XTP pyrophosphatase"/>
    <property type="match status" value="1"/>
</dbReference>
<feature type="binding site" evidence="10">
    <location>
        <position position="46"/>
    </location>
    <ligand>
        <name>Mg(2+)</name>
        <dbReference type="ChEBI" id="CHEBI:18420"/>
    </ligand>
</feature>